<keyword evidence="2" id="KW-0805">Transcription regulation</keyword>
<sequence>MGWTDVKTQRSELRLRVGLLDDHALLLDSMSCWILENCPDMEVVVASTTWVDCLLDENFPPDVFFMDYQLIEPISIEARILTCRAAGAKVIVMSALAGPDIRQRVEDAGADAFFVKSEPMYAVVSFARKLFGMPSLNNGAPHFDGLSNGAHIVSERPKLSASEREALLLYVHGNSTREVADILNVHYETAKTFLRRAREKYARAGRPASRRADLVRRAAEDGYLT</sequence>
<keyword evidence="3" id="KW-0731">Sigma factor</keyword>
<keyword evidence="6" id="KW-0597">Phosphoprotein</keyword>
<evidence type="ECO:0000256" key="6">
    <source>
        <dbReference type="PROSITE-ProRule" id="PRU00169"/>
    </source>
</evidence>
<evidence type="ECO:0000313" key="9">
    <source>
        <dbReference type="Proteomes" id="UP000524237"/>
    </source>
</evidence>
<dbReference type="GO" id="GO:0000160">
    <property type="term" value="P:phosphorelay signal transduction system"/>
    <property type="evidence" value="ECO:0007669"/>
    <property type="project" value="InterPro"/>
</dbReference>
<evidence type="ECO:0000256" key="4">
    <source>
        <dbReference type="ARBA" id="ARBA00023125"/>
    </source>
</evidence>
<evidence type="ECO:0000256" key="5">
    <source>
        <dbReference type="ARBA" id="ARBA00023163"/>
    </source>
</evidence>
<dbReference type="InterPro" id="IPR016032">
    <property type="entry name" value="Sig_transdc_resp-reg_C-effctor"/>
</dbReference>
<dbReference type="GO" id="GO:0006352">
    <property type="term" value="P:DNA-templated transcription initiation"/>
    <property type="evidence" value="ECO:0007669"/>
    <property type="project" value="InterPro"/>
</dbReference>
<keyword evidence="4 8" id="KW-0238">DNA-binding</keyword>
<dbReference type="GO" id="GO:0003677">
    <property type="term" value="F:DNA binding"/>
    <property type="evidence" value="ECO:0007669"/>
    <property type="project" value="UniProtKB-KW"/>
</dbReference>
<dbReference type="AlphaFoldDB" id="A0A7W3JV79"/>
<feature type="domain" description="Response regulatory" evidence="7">
    <location>
        <begin position="16"/>
        <end position="131"/>
    </location>
</feature>
<keyword evidence="5" id="KW-0804">Transcription</keyword>
<name>A0A7W3JV79_9MICO</name>
<dbReference type="InterPro" id="IPR011006">
    <property type="entry name" value="CheY-like_superfamily"/>
</dbReference>
<evidence type="ECO:0000259" key="7">
    <source>
        <dbReference type="PROSITE" id="PS50110"/>
    </source>
</evidence>
<dbReference type="Gene3D" id="3.40.50.2300">
    <property type="match status" value="1"/>
</dbReference>
<accession>A0A7W3JV79</accession>
<dbReference type="InterPro" id="IPR013249">
    <property type="entry name" value="RNA_pol_sigma70_r4_t2"/>
</dbReference>
<gene>
    <name evidence="8" type="ORF">FB555_001863</name>
</gene>
<dbReference type="PROSITE" id="PS50110">
    <property type="entry name" value="RESPONSE_REGULATORY"/>
    <property type="match status" value="1"/>
</dbReference>
<protein>
    <submittedName>
        <fullName evidence="8">DNA-binding NarL/FixJ family response regulator</fullName>
    </submittedName>
</protein>
<evidence type="ECO:0000313" key="8">
    <source>
        <dbReference type="EMBL" id="MBA8829747.1"/>
    </source>
</evidence>
<dbReference type="Proteomes" id="UP000524237">
    <property type="component" value="Unassembled WGS sequence"/>
</dbReference>
<dbReference type="SMART" id="SM00421">
    <property type="entry name" value="HTH_LUXR"/>
    <property type="match status" value="1"/>
</dbReference>
<dbReference type="SUPFAM" id="SSF52172">
    <property type="entry name" value="CheY-like"/>
    <property type="match status" value="1"/>
</dbReference>
<comment type="caution">
    <text evidence="8">The sequence shown here is derived from an EMBL/GenBank/DDBJ whole genome shotgun (WGS) entry which is preliminary data.</text>
</comment>
<reference evidence="8 9" key="1">
    <citation type="submission" date="2020-07" db="EMBL/GenBank/DDBJ databases">
        <title>Sequencing the genomes of 1000 actinobacteria strains.</title>
        <authorList>
            <person name="Klenk H.-P."/>
        </authorList>
    </citation>
    <scope>NUCLEOTIDE SEQUENCE [LARGE SCALE GENOMIC DNA]</scope>
    <source>
        <strain evidence="8 9">DSM 23737</strain>
    </source>
</reference>
<dbReference type="Pfam" id="PF08281">
    <property type="entry name" value="Sigma70_r4_2"/>
    <property type="match status" value="1"/>
</dbReference>
<dbReference type="Gene3D" id="1.10.10.10">
    <property type="entry name" value="Winged helix-like DNA-binding domain superfamily/Winged helix DNA-binding domain"/>
    <property type="match status" value="1"/>
</dbReference>
<dbReference type="GO" id="GO:0016987">
    <property type="term" value="F:sigma factor activity"/>
    <property type="evidence" value="ECO:0007669"/>
    <property type="project" value="UniProtKB-KW"/>
</dbReference>
<dbReference type="InterPro" id="IPR001789">
    <property type="entry name" value="Sig_transdc_resp-reg_receiver"/>
</dbReference>
<dbReference type="InterPro" id="IPR000792">
    <property type="entry name" value="Tscrpt_reg_LuxR_C"/>
</dbReference>
<dbReference type="InterPro" id="IPR036388">
    <property type="entry name" value="WH-like_DNA-bd_sf"/>
</dbReference>
<organism evidence="8 9">
    <name type="scientific">Alpinimonas psychrophila</name>
    <dbReference type="NCBI Taxonomy" id="748908"/>
    <lineage>
        <taxon>Bacteria</taxon>
        <taxon>Bacillati</taxon>
        <taxon>Actinomycetota</taxon>
        <taxon>Actinomycetes</taxon>
        <taxon>Micrococcales</taxon>
        <taxon>Microbacteriaceae</taxon>
        <taxon>Alpinimonas</taxon>
    </lineage>
</organism>
<comment type="similarity">
    <text evidence="1">Belongs to the sigma-70 factor family. ECF subfamily.</text>
</comment>
<proteinExistence type="inferred from homology"/>
<evidence type="ECO:0000256" key="1">
    <source>
        <dbReference type="ARBA" id="ARBA00010641"/>
    </source>
</evidence>
<evidence type="ECO:0000256" key="2">
    <source>
        <dbReference type="ARBA" id="ARBA00023015"/>
    </source>
</evidence>
<keyword evidence="9" id="KW-1185">Reference proteome</keyword>
<dbReference type="SUPFAM" id="SSF46894">
    <property type="entry name" value="C-terminal effector domain of the bipartite response regulators"/>
    <property type="match status" value="1"/>
</dbReference>
<dbReference type="EMBL" id="JACGWU010000007">
    <property type="protein sequence ID" value="MBA8829747.1"/>
    <property type="molecule type" value="Genomic_DNA"/>
</dbReference>
<dbReference type="RefSeq" id="WP_182485176.1">
    <property type="nucleotide sequence ID" value="NZ_JACGWU010000007.1"/>
</dbReference>
<feature type="modified residue" description="4-aspartylphosphate" evidence="6">
    <location>
        <position position="67"/>
    </location>
</feature>
<evidence type="ECO:0000256" key="3">
    <source>
        <dbReference type="ARBA" id="ARBA00023082"/>
    </source>
</evidence>